<dbReference type="RefSeq" id="WP_114835399.1">
    <property type="nucleotide sequence ID" value="NZ_LR699116.1"/>
</dbReference>
<evidence type="ECO:0000313" key="1">
    <source>
        <dbReference type="EMBL" id="RDI37965.1"/>
    </source>
</evidence>
<keyword evidence="2" id="KW-1185">Reference proteome</keyword>
<comment type="caution">
    <text evidence="1">The sequence shown here is derived from an EMBL/GenBank/DDBJ whole genome shotgun (WGS) entry which is preliminary data.</text>
</comment>
<dbReference type="SUPFAM" id="SSF55729">
    <property type="entry name" value="Acyl-CoA N-acyltransferases (Nat)"/>
    <property type="match status" value="1"/>
</dbReference>
<dbReference type="OrthoDB" id="187903at2"/>
<sequence length="197" mass="23166">MNKDLRILCLKGQDILPFIPELARLRIEIFKSYPYLYDGDLDYEYNYLNTYVQCNESIIVLALDHGKVVGVSSAIPLEFETIEFQKPFLENGIDIKNVFYFGESILQAEYRGRGIYRHFFAEREAAAKKYGSKLTAFVAIERPSDDTKKPKDYVSLDSVWKHFGYEKHPELCMYYEWKEIGEAFQTPKPLIFWLKKL</sequence>
<name>A0A370G2L1_9COXI</name>
<dbReference type="Proteomes" id="UP000254720">
    <property type="component" value="Unassembled WGS sequence"/>
</dbReference>
<evidence type="ECO:0000313" key="2">
    <source>
        <dbReference type="Proteomes" id="UP000254720"/>
    </source>
</evidence>
<dbReference type="InterPro" id="IPR016181">
    <property type="entry name" value="Acyl_CoA_acyltransferase"/>
</dbReference>
<evidence type="ECO:0008006" key="3">
    <source>
        <dbReference type="Google" id="ProtNLM"/>
    </source>
</evidence>
<protein>
    <recommendedName>
        <fullName evidence="3">Acetyltransferase (GNAT) family protein</fullName>
    </recommendedName>
</protein>
<proteinExistence type="predicted"/>
<accession>A0A370G2L1</accession>
<organism evidence="1 2">
    <name type="scientific">Aquicella lusitana</name>
    <dbReference type="NCBI Taxonomy" id="254246"/>
    <lineage>
        <taxon>Bacteria</taxon>
        <taxon>Pseudomonadati</taxon>
        <taxon>Pseudomonadota</taxon>
        <taxon>Gammaproteobacteria</taxon>
        <taxon>Legionellales</taxon>
        <taxon>Coxiellaceae</taxon>
        <taxon>Aquicella</taxon>
    </lineage>
</organism>
<dbReference type="Gene3D" id="3.40.630.30">
    <property type="match status" value="1"/>
</dbReference>
<dbReference type="AlphaFoldDB" id="A0A370G2L1"/>
<reference evidence="1 2" key="1">
    <citation type="submission" date="2018-07" db="EMBL/GenBank/DDBJ databases">
        <title>Genomic Encyclopedia of Type Strains, Phase IV (KMG-IV): sequencing the most valuable type-strain genomes for metagenomic binning, comparative biology and taxonomic classification.</title>
        <authorList>
            <person name="Goeker M."/>
        </authorList>
    </citation>
    <scope>NUCLEOTIDE SEQUENCE [LARGE SCALE GENOMIC DNA]</scope>
    <source>
        <strain evidence="1 2">DSM 16500</strain>
    </source>
</reference>
<dbReference type="EMBL" id="QQAX01000036">
    <property type="protein sequence ID" value="RDI37965.1"/>
    <property type="molecule type" value="Genomic_DNA"/>
</dbReference>
<gene>
    <name evidence="1" type="ORF">C8D86_1364</name>
</gene>